<protein>
    <recommendedName>
        <fullName evidence="1">YpoC-like domain-containing protein</fullName>
    </recommendedName>
</protein>
<dbReference type="AlphaFoldDB" id="A0A1B1Z595"/>
<feature type="domain" description="YpoC-like" evidence="1">
    <location>
        <begin position="6"/>
        <end position="114"/>
    </location>
</feature>
<gene>
    <name evidence="2" type="ORF">ABE41_011645</name>
</gene>
<evidence type="ECO:0000313" key="2">
    <source>
        <dbReference type="EMBL" id="ANX12663.1"/>
    </source>
</evidence>
<dbReference type="RefSeq" id="WP_066290369.1">
    <property type="nucleotide sequence ID" value="NZ_CP016761.1"/>
</dbReference>
<dbReference type="KEGG" id="far:ABE41_011645"/>
<organism evidence="2 3">
    <name type="scientific">Fictibacillus arsenicus</name>
    <dbReference type="NCBI Taxonomy" id="255247"/>
    <lineage>
        <taxon>Bacteria</taxon>
        <taxon>Bacillati</taxon>
        <taxon>Bacillota</taxon>
        <taxon>Bacilli</taxon>
        <taxon>Bacillales</taxon>
        <taxon>Fictibacillaceae</taxon>
        <taxon>Fictibacillus</taxon>
    </lineage>
</organism>
<dbReference type="EMBL" id="CP016761">
    <property type="protein sequence ID" value="ANX12663.1"/>
    <property type="molecule type" value="Genomic_DNA"/>
</dbReference>
<dbReference type="Proteomes" id="UP000077412">
    <property type="component" value="Chromosome"/>
</dbReference>
<dbReference type="OrthoDB" id="2360594at2"/>
<dbReference type="InterPro" id="IPR048427">
    <property type="entry name" value="YpoC"/>
</dbReference>
<sequence>MEQNTEQLIEIIKEWKEKSPSIAAYFKERNRNKAKEPMIYFFQRFLTALFYGNSKTVNEKDLIKWKETVKELDQLPVNVIERLSFIEEQPDHYQSFIQLSELFSEWEKKSVILLKRKT</sequence>
<keyword evidence="3" id="KW-1185">Reference proteome</keyword>
<evidence type="ECO:0000259" key="1">
    <source>
        <dbReference type="Pfam" id="PF21747"/>
    </source>
</evidence>
<dbReference type="Pfam" id="PF21747">
    <property type="entry name" value="YpoC"/>
    <property type="match status" value="1"/>
</dbReference>
<evidence type="ECO:0000313" key="3">
    <source>
        <dbReference type="Proteomes" id="UP000077412"/>
    </source>
</evidence>
<dbReference type="STRING" id="255247.ABE41_011645"/>
<name>A0A1B1Z595_9BACL</name>
<accession>A0A1B1Z595</accession>
<reference evidence="2 3" key="1">
    <citation type="submission" date="2016-08" db="EMBL/GenBank/DDBJ databases">
        <title>Complete genome sequence of Fictibacillus arsenicus G25-54, a strain with toxicity to nematodes and a potential arsenic-resistance activity.</title>
        <authorList>
            <person name="Zheng Z."/>
        </authorList>
    </citation>
    <scope>NUCLEOTIDE SEQUENCE [LARGE SCALE GENOMIC DNA]</scope>
    <source>
        <strain evidence="2 3">G25-54</strain>
    </source>
</reference>
<proteinExistence type="predicted"/>